<comment type="caution">
    <text evidence="2">The sequence shown here is derived from an EMBL/GenBank/DDBJ whole genome shotgun (WGS) entry which is preliminary data.</text>
</comment>
<evidence type="ECO:0000256" key="1">
    <source>
        <dbReference type="SAM" id="MobiDB-lite"/>
    </source>
</evidence>
<evidence type="ECO:0000313" key="2">
    <source>
        <dbReference type="EMBL" id="KAF5858513.1"/>
    </source>
</evidence>
<gene>
    <name evidence="2" type="ORF">ETB97_004309</name>
</gene>
<protein>
    <submittedName>
        <fullName evidence="2">Uncharacterized protein</fullName>
    </submittedName>
</protein>
<feature type="region of interest" description="Disordered" evidence="1">
    <location>
        <begin position="1"/>
        <end position="33"/>
    </location>
</feature>
<accession>A0A8H6E4V5</accession>
<dbReference type="EMBL" id="SPNV01000202">
    <property type="protein sequence ID" value="KAF5858513.1"/>
    <property type="molecule type" value="Genomic_DNA"/>
</dbReference>
<evidence type="ECO:0000313" key="3">
    <source>
        <dbReference type="Proteomes" id="UP000541154"/>
    </source>
</evidence>
<keyword evidence="3" id="KW-1185">Reference proteome</keyword>
<sequence length="150" mass="16824">MEPTKAGFTPQSSSGECLEASMFSRDSSMPANDGFVEEPRRAGGPKLCELPSVFYRSILSEEFPPQDISAIAKKWGIKIITLYVGEFGPRFDLSKEAVPTSRLRAPKESKECWLGAAREIYELLCENGLHFISVEILDQVFRYQHLYLAA</sequence>
<proteinExistence type="predicted"/>
<dbReference type="AlphaFoldDB" id="A0A8H6E4V5"/>
<reference evidence="2 3" key="1">
    <citation type="submission" date="2019-04" db="EMBL/GenBank/DDBJ databases">
        <title>Aspergillus burnettii sp. nov., novel species from soil in southeast Queensland.</title>
        <authorList>
            <person name="Gilchrist C.L.M."/>
            <person name="Pitt J.I."/>
            <person name="Lange L."/>
            <person name="Lacey H.J."/>
            <person name="Vuong D."/>
            <person name="Midgley D.J."/>
            <person name="Greenfield P."/>
            <person name="Bradbury M."/>
            <person name="Lacey E."/>
            <person name="Busk P.K."/>
            <person name="Pilgaard B."/>
            <person name="Chooi Y.H."/>
            <person name="Piggott A.M."/>
        </authorList>
    </citation>
    <scope>NUCLEOTIDE SEQUENCE [LARGE SCALE GENOMIC DNA]</scope>
    <source>
        <strain evidence="2 3">FRR 5400</strain>
    </source>
</reference>
<organism evidence="2 3">
    <name type="scientific">Petromyces alliaceus</name>
    <name type="common">Aspergillus alliaceus</name>
    <dbReference type="NCBI Taxonomy" id="209559"/>
    <lineage>
        <taxon>Eukaryota</taxon>
        <taxon>Fungi</taxon>
        <taxon>Dikarya</taxon>
        <taxon>Ascomycota</taxon>
        <taxon>Pezizomycotina</taxon>
        <taxon>Eurotiomycetes</taxon>
        <taxon>Eurotiomycetidae</taxon>
        <taxon>Eurotiales</taxon>
        <taxon>Aspergillaceae</taxon>
        <taxon>Aspergillus</taxon>
        <taxon>Aspergillus subgen. Circumdati</taxon>
    </lineage>
</organism>
<dbReference type="Proteomes" id="UP000541154">
    <property type="component" value="Unassembled WGS sequence"/>
</dbReference>
<name>A0A8H6E4V5_PETAA</name>